<evidence type="ECO:0000256" key="5">
    <source>
        <dbReference type="ARBA" id="ARBA00023136"/>
    </source>
</evidence>
<evidence type="ECO:0000256" key="3">
    <source>
        <dbReference type="ARBA" id="ARBA00022692"/>
    </source>
</evidence>
<evidence type="ECO:0008006" key="11">
    <source>
        <dbReference type="Google" id="ProtNLM"/>
    </source>
</evidence>
<dbReference type="STRING" id="1792845.BC343_03105"/>
<accession>A0A1S9PM85</accession>
<protein>
    <recommendedName>
        <fullName evidence="11">ABC transporter permease</fullName>
    </recommendedName>
</protein>
<feature type="transmembrane region" description="Helical" evidence="6">
    <location>
        <begin position="765"/>
        <end position="787"/>
    </location>
</feature>
<feature type="domain" description="ABC3 transporter permease C-terminal" evidence="7">
    <location>
        <begin position="685"/>
        <end position="794"/>
    </location>
</feature>
<evidence type="ECO:0000256" key="6">
    <source>
        <dbReference type="SAM" id="Phobius"/>
    </source>
</evidence>
<dbReference type="Pfam" id="PF02687">
    <property type="entry name" value="FtsX"/>
    <property type="match status" value="2"/>
</dbReference>
<feature type="transmembrane region" description="Helical" evidence="6">
    <location>
        <begin position="285"/>
        <end position="308"/>
    </location>
</feature>
<reference evidence="9 10" key="1">
    <citation type="submission" date="2016-07" db="EMBL/GenBank/DDBJ databases">
        <title>Genomic analysis of zinc-resistant bacterium Mucilaginibacter pedocola TBZ30.</title>
        <authorList>
            <person name="Huang J."/>
            <person name="Tang J."/>
        </authorList>
    </citation>
    <scope>NUCLEOTIDE SEQUENCE [LARGE SCALE GENOMIC DNA]</scope>
    <source>
        <strain evidence="9 10">TBZ30</strain>
    </source>
</reference>
<evidence type="ECO:0000313" key="10">
    <source>
        <dbReference type="Proteomes" id="UP000189739"/>
    </source>
</evidence>
<dbReference type="InterPro" id="IPR003838">
    <property type="entry name" value="ABC3_permease_C"/>
</dbReference>
<evidence type="ECO:0000256" key="2">
    <source>
        <dbReference type="ARBA" id="ARBA00022475"/>
    </source>
</evidence>
<keyword evidence="5 6" id="KW-0472">Membrane</keyword>
<dbReference type="InterPro" id="IPR050250">
    <property type="entry name" value="Macrolide_Exporter_MacB"/>
</dbReference>
<keyword evidence="4 6" id="KW-1133">Transmembrane helix</keyword>
<dbReference type="Pfam" id="PF12704">
    <property type="entry name" value="MacB_PCD"/>
    <property type="match status" value="1"/>
</dbReference>
<feature type="transmembrane region" description="Helical" evidence="6">
    <location>
        <begin position="430"/>
        <end position="449"/>
    </location>
</feature>
<organism evidence="9 10">
    <name type="scientific">Mucilaginibacter pedocola</name>
    <dbReference type="NCBI Taxonomy" id="1792845"/>
    <lineage>
        <taxon>Bacteria</taxon>
        <taxon>Pseudomonadati</taxon>
        <taxon>Bacteroidota</taxon>
        <taxon>Sphingobacteriia</taxon>
        <taxon>Sphingobacteriales</taxon>
        <taxon>Sphingobacteriaceae</taxon>
        <taxon>Mucilaginibacter</taxon>
    </lineage>
</organism>
<dbReference type="RefSeq" id="WP_078346247.1">
    <property type="nucleotide sequence ID" value="NZ_MBTF01000001.1"/>
</dbReference>
<feature type="domain" description="ABC3 transporter permease C-terminal" evidence="7">
    <location>
        <begin position="291"/>
        <end position="403"/>
    </location>
</feature>
<dbReference type="EMBL" id="MBTF01000001">
    <property type="protein sequence ID" value="OOQ62054.1"/>
    <property type="molecule type" value="Genomic_DNA"/>
</dbReference>
<dbReference type="PANTHER" id="PTHR30572:SF18">
    <property type="entry name" value="ABC-TYPE MACROLIDE FAMILY EXPORT SYSTEM PERMEASE COMPONENT 2"/>
    <property type="match status" value="1"/>
</dbReference>
<dbReference type="GO" id="GO:0022857">
    <property type="term" value="F:transmembrane transporter activity"/>
    <property type="evidence" value="ECO:0007669"/>
    <property type="project" value="TreeGrafter"/>
</dbReference>
<dbReference type="Proteomes" id="UP000189739">
    <property type="component" value="Unassembled WGS sequence"/>
</dbReference>
<dbReference type="GO" id="GO:0005886">
    <property type="term" value="C:plasma membrane"/>
    <property type="evidence" value="ECO:0007669"/>
    <property type="project" value="UniProtKB-SubCell"/>
</dbReference>
<keyword evidence="10" id="KW-1185">Reference proteome</keyword>
<evidence type="ECO:0000256" key="4">
    <source>
        <dbReference type="ARBA" id="ARBA00022989"/>
    </source>
</evidence>
<evidence type="ECO:0000259" key="7">
    <source>
        <dbReference type="Pfam" id="PF02687"/>
    </source>
</evidence>
<feature type="domain" description="MacB-like periplasmic core" evidence="8">
    <location>
        <begin position="20"/>
        <end position="241"/>
    </location>
</feature>
<dbReference type="AlphaFoldDB" id="A0A1S9PM85"/>
<sequence length="804" mass="88234">MIKNYLKTAWRNIVQNKATSLISVAGLAVGICCFLLLGTYLINELRYDRFHEKADRISRLTLSYKSSGDPEPVKTPVTPTAPVPVFKQQIAGIEDGVRIYNYTGGRPAAVQYGDKLFSEQNMLVADASFFKIFTFKFVKGDANSALSGPSSIVISQTTAKKYFGDEDPIGKILKVNQTRNLLVSGVIADIPEYSQIKFDMMGNYAMLDRSKTNAWDSANDFSYFLLKPGVDAAAVQSKIDAFTKDLFKSANNSDGGVHFTLEPLTGVHLYSEVGGGLEPSGNIKYIYILGVVAFILLTLACVNFLNLVTARSSERAKEIGVRKVMGAQRNQLFFQFITEAGIITLVSLLAGVAFTGLLFPSFSNFSGQHLNFNTWNITWLSGALVALFVLVTLLAGTYPSLYLSAFKPIHTLKSNSSAGQAGGNTLRKSLVVFQFVVSVFFIISTLIAGNQLNYMQTLNTGMNRQQVMVLSVGGIPYEQLGAFKNELSQQAGITGATASYNSPVNITGGYSINSADGKSADFSLSVTAMPVERSFIKTMGIKLIAGRDLELSDEQQVMRPDSLRKFSFILNETAVAAMGWKPEEAIGKNIGINGRMGTVKAVAKDFNFASMHEKITPIAIFPEYDWFGKLLVKTDGKNTANAIKAVQAKWHDFYPNTPFEYHFLDQEFEDMYKTDQRTGSILQAFTFVTIFISCLGLFGLAVFSTRQRVKEIGIRKVLGANVMSIVGLISSDFLKLVVIAVIISSPLAYYAMSRWLEDFAFRVDISWWVFAMAGVAAVVIAFVTVGYQSFKAALSNPVKSLRSE</sequence>
<dbReference type="InterPro" id="IPR025857">
    <property type="entry name" value="MacB_PCD"/>
</dbReference>
<evidence type="ECO:0000313" key="9">
    <source>
        <dbReference type="EMBL" id="OOQ62054.1"/>
    </source>
</evidence>
<keyword evidence="3 6" id="KW-0812">Transmembrane</keyword>
<evidence type="ECO:0000256" key="1">
    <source>
        <dbReference type="ARBA" id="ARBA00004651"/>
    </source>
</evidence>
<proteinExistence type="predicted"/>
<dbReference type="PANTHER" id="PTHR30572">
    <property type="entry name" value="MEMBRANE COMPONENT OF TRANSPORTER-RELATED"/>
    <property type="match status" value="1"/>
</dbReference>
<comment type="subcellular location">
    <subcellularLocation>
        <location evidence="1">Cell membrane</location>
        <topology evidence="1">Multi-pass membrane protein</topology>
    </subcellularLocation>
</comment>
<dbReference type="OrthoDB" id="1451596at2"/>
<gene>
    <name evidence="9" type="ORF">BC343_03105</name>
</gene>
<keyword evidence="2" id="KW-1003">Cell membrane</keyword>
<feature type="transmembrane region" description="Helical" evidence="6">
    <location>
        <begin position="332"/>
        <end position="359"/>
    </location>
</feature>
<feature type="transmembrane region" description="Helical" evidence="6">
    <location>
        <begin position="21"/>
        <end position="42"/>
    </location>
</feature>
<name>A0A1S9PM85_9SPHI</name>
<feature type="transmembrane region" description="Helical" evidence="6">
    <location>
        <begin position="379"/>
        <end position="403"/>
    </location>
</feature>
<feature type="transmembrane region" description="Helical" evidence="6">
    <location>
        <begin position="717"/>
        <end position="745"/>
    </location>
</feature>
<comment type="caution">
    <text evidence="9">The sequence shown here is derived from an EMBL/GenBank/DDBJ whole genome shotgun (WGS) entry which is preliminary data.</text>
</comment>
<feature type="transmembrane region" description="Helical" evidence="6">
    <location>
        <begin position="681"/>
        <end position="705"/>
    </location>
</feature>
<evidence type="ECO:0000259" key="8">
    <source>
        <dbReference type="Pfam" id="PF12704"/>
    </source>
</evidence>